<dbReference type="GO" id="GO:0003676">
    <property type="term" value="F:nucleic acid binding"/>
    <property type="evidence" value="ECO:0007669"/>
    <property type="project" value="InterPro"/>
</dbReference>
<dbReference type="Gene3D" id="3.40.1350.10">
    <property type="match status" value="1"/>
</dbReference>
<dbReference type="InterPro" id="IPR011335">
    <property type="entry name" value="Restrct_endonuc-II-like"/>
</dbReference>
<name>A0A8S5TPF7_9CAUD</name>
<sequence>MRVDGMTPEGKVKQKITAWLKAHGIWYFMPRGTTFGRSGIPDYIACLHGRLIGIEAKAGSNKPTALQLLEHKKMRLAGAVVLVINEHNLGELDAMLKEAENENTCYSCP</sequence>
<protein>
    <submittedName>
        <fullName evidence="1">Nuclease</fullName>
    </submittedName>
</protein>
<proteinExistence type="predicted"/>
<dbReference type="EMBL" id="BK032872">
    <property type="protein sequence ID" value="DAF65030.1"/>
    <property type="molecule type" value="Genomic_DNA"/>
</dbReference>
<accession>A0A8S5TPF7</accession>
<dbReference type="InterPro" id="IPR011856">
    <property type="entry name" value="tRNA_endonuc-like_dom_sf"/>
</dbReference>
<evidence type="ECO:0000313" key="1">
    <source>
        <dbReference type="EMBL" id="DAF65030.1"/>
    </source>
</evidence>
<dbReference type="SUPFAM" id="SSF52980">
    <property type="entry name" value="Restriction endonuclease-like"/>
    <property type="match status" value="1"/>
</dbReference>
<organism evidence="1">
    <name type="scientific">Podoviridae sp. ct2iq11</name>
    <dbReference type="NCBI Taxonomy" id="2827720"/>
    <lineage>
        <taxon>Viruses</taxon>
        <taxon>Duplodnaviria</taxon>
        <taxon>Heunggongvirae</taxon>
        <taxon>Uroviricota</taxon>
        <taxon>Caudoviricetes</taxon>
    </lineage>
</organism>
<reference evidence="1" key="1">
    <citation type="journal article" date="2021" name="Proc. Natl. Acad. Sci. U.S.A.">
        <title>A Catalog of Tens of Thousands of Viruses from Human Metagenomes Reveals Hidden Associations with Chronic Diseases.</title>
        <authorList>
            <person name="Tisza M.J."/>
            <person name="Buck C.B."/>
        </authorList>
    </citation>
    <scope>NUCLEOTIDE SEQUENCE</scope>
    <source>
        <strain evidence="1">Ct2iq11</strain>
    </source>
</reference>